<comment type="caution">
    <text evidence="1">The sequence shown here is derived from an EMBL/GenBank/DDBJ whole genome shotgun (WGS) entry which is preliminary data.</text>
</comment>
<protein>
    <submittedName>
        <fullName evidence="1">Uncharacterized protein</fullName>
    </submittedName>
</protein>
<dbReference type="EMBL" id="JGDM01000082">
    <property type="protein sequence ID" value="EXZ43176.1"/>
    <property type="molecule type" value="Genomic_DNA"/>
</dbReference>
<evidence type="ECO:0000313" key="1">
    <source>
        <dbReference type="EMBL" id="EXZ43176.1"/>
    </source>
</evidence>
<name>A0A016BRL7_BACFG</name>
<accession>A0A016BRL7</accession>
<dbReference type="AlphaFoldDB" id="A0A016BRL7"/>
<gene>
    <name evidence="1" type="ORF">M076_3857</name>
</gene>
<proteinExistence type="predicted"/>
<reference evidence="1 2" key="1">
    <citation type="submission" date="2014-02" db="EMBL/GenBank/DDBJ databases">
        <authorList>
            <person name="Sears C."/>
            <person name="Carroll K."/>
            <person name="Sack B.R."/>
            <person name="Qadri F."/>
            <person name="Myers L.L."/>
            <person name="Chung G.-T."/>
            <person name="Escheverria P."/>
            <person name="Fraser C.M."/>
            <person name="Sadzewicz L."/>
            <person name="Shefchek K.A."/>
            <person name="Tallon L."/>
            <person name="Das S.P."/>
            <person name="Daugherty S."/>
            <person name="Mongodin E.F."/>
        </authorList>
    </citation>
    <scope>NUCLEOTIDE SEQUENCE [LARGE SCALE GENOMIC DNA]</scope>
    <source>
        <strain evidence="1 2">2-F-2 #4</strain>
    </source>
</reference>
<organism evidence="1 2">
    <name type="scientific">Bacteroides fragilis str. 2-F-2 #4</name>
    <dbReference type="NCBI Taxonomy" id="1339280"/>
    <lineage>
        <taxon>Bacteria</taxon>
        <taxon>Pseudomonadati</taxon>
        <taxon>Bacteroidota</taxon>
        <taxon>Bacteroidia</taxon>
        <taxon>Bacteroidales</taxon>
        <taxon>Bacteroidaceae</taxon>
        <taxon>Bacteroides</taxon>
    </lineage>
</organism>
<dbReference type="Proteomes" id="UP000022272">
    <property type="component" value="Unassembled WGS sequence"/>
</dbReference>
<evidence type="ECO:0000313" key="2">
    <source>
        <dbReference type="Proteomes" id="UP000022272"/>
    </source>
</evidence>
<sequence>MQDGGFSNQRRGHFGLNTVHFPKKKQTFRAKEVSISGKCLLLSGEMSICFASSHILLCAEPRTGAFFSPVAPQKHTERI</sequence>